<keyword evidence="5 10" id="KW-1133">Transmembrane helix</keyword>
<protein>
    <submittedName>
        <fullName evidence="12">Unannotated protein</fullName>
    </submittedName>
</protein>
<evidence type="ECO:0000313" key="12">
    <source>
        <dbReference type="EMBL" id="CAB4866393.1"/>
    </source>
</evidence>
<feature type="transmembrane region" description="Helical" evidence="10">
    <location>
        <begin position="71"/>
        <end position="88"/>
    </location>
</feature>
<gene>
    <name evidence="12" type="ORF">UFOPK3423_00507</name>
</gene>
<evidence type="ECO:0000256" key="2">
    <source>
        <dbReference type="ARBA" id="ARBA00022448"/>
    </source>
</evidence>
<feature type="transmembrane region" description="Helical" evidence="10">
    <location>
        <begin position="47"/>
        <end position="65"/>
    </location>
</feature>
<dbReference type="GO" id="GO:1902600">
    <property type="term" value="P:proton transmembrane transport"/>
    <property type="evidence" value="ECO:0007669"/>
    <property type="project" value="InterPro"/>
</dbReference>
<dbReference type="InterPro" id="IPR038770">
    <property type="entry name" value="Na+/solute_symporter_sf"/>
</dbReference>
<keyword evidence="9" id="KW-0739">Sodium transport</keyword>
<name>A0A6J7DGS3_9ZZZZ</name>
<feature type="transmembrane region" description="Helical" evidence="10">
    <location>
        <begin position="371"/>
        <end position="390"/>
    </location>
</feature>
<evidence type="ECO:0000256" key="7">
    <source>
        <dbReference type="ARBA" id="ARBA00023065"/>
    </source>
</evidence>
<feature type="transmembrane region" description="Helical" evidence="10">
    <location>
        <begin position="12"/>
        <end position="35"/>
    </location>
</feature>
<accession>A0A6J7DGS3</accession>
<feature type="transmembrane region" description="Helical" evidence="10">
    <location>
        <begin position="193"/>
        <end position="214"/>
    </location>
</feature>
<evidence type="ECO:0000256" key="6">
    <source>
        <dbReference type="ARBA" id="ARBA00023053"/>
    </source>
</evidence>
<evidence type="ECO:0000256" key="3">
    <source>
        <dbReference type="ARBA" id="ARBA00022449"/>
    </source>
</evidence>
<keyword evidence="3" id="KW-0050">Antiport</keyword>
<evidence type="ECO:0000256" key="5">
    <source>
        <dbReference type="ARBA" id="ARBA00022989"/>
    </source>
</evidence>
<keyword evidence="7" id="KW-0406">Ion transport</keyword>
<dbReference type="Pfam" id="PF00999">
    <property type="entry name" value="Na_H_Exchanger"/>
    <property type="match status" value="1"/>
</dbReference>
<dbReference type="PANTHER" id="PTHR43562">
    <property type="entry name" value="NAPA-TYPE SODIUM/HYDROGEN ANTIPORTER"/>
    <property type="match status" value="1"/>
</dbReference>
<evidence type="ECO:0000256" key="8">
    <source>
        <dbReference type="ARBA" id="ARBA00023136"/>
    </source>
</evidence>
<feature type="transmembrane region" description="Helical" evidence="10">
    <location>
        <begin position="283"/>
        <end position="303"/>
    </location>
</feature>
<evidence type="ECO:0000256" key="9">
    <source>
        <dbReference type="ARBA" id="ARBA00023201"/>
    </source>
</evidence>
<dbReference type="EMBL" id="CAFBLQ010000039">
    <property type="protein sequence ID" value="CAB4866393.1"/>
    <property type="molecule type" value="Genomic_DNA"/>
</dbReference>
<organism evidence="12">
    <name type="scientific">freshwater metagenome</name>
    <dbReference type="NCBI Taxonomy" id="449393"/>
    <lineage>
        <taxon>unclassified sequences</taxon>
        <taxon>metagenomes</taxon>
        <taxon>ecological metagenomes</taxon>
    </lineage>
</organism>
<feature type="transmembrane region" description="Helical" evidence="10">
    <location>
        <begin position="235"/>
        <end position="263"/>
    </location>
</feature>
<evidence type="ECO:0000256" key="4">
    <source>
        <dbReference type="ARBA" id="ARBA00022692"/>
    </source>
</evidence>
<feature type="transmembrane region" description="Helical" evidence="10">
    <location>
        <begin position="132"/>
        <end position="156"/>
    </location>
</feature>
<feature type="domain" description="Cation/H+ exchanger transmembrane" evidence="11">
    <location>
        <begin position="30"/>
        <end position="394"/>
    </location>
</feature>
<keyword evidence="2" id="KW-0813">Transport</keyword>
<comment type="subcellular location">
    <subcellularLocation>
        <location evidence="1">Membrane</location>
        <topology evidence="1">Multi-pass membrane protein</topology>
    </subcellularLocation>
</comment>
<feature type="transmembrane region" description="Helical" evidence="10">
    <location>
        <begin position="100"/>
        <end position="120"/>
    </location>
</feature>
<dbReference type="InterPro" id="IPR006153">
    <property type="entry name" value="Cation/H_exchanger_TM"/>
</dbReference>
<keyword evidence="8 10" id="KW-0472">Membrane</keyword>
<dbReference type="GO" id="GO:0006814">
    <property type="term" value="P:sodium ion transport"/>
    <property type="evidence" value="ECO:0007669"/>
    <property type="project" value="UniProtKB-KW"/>
</dbReference>
<dbReference type="AlphaFoldDB" id="A0A6J7DGS3"/>
<sequence>MEPLRILTGIPLASAGPTAGVLLALFAVLLAAKIGAELFKRIGQPTLIGEILAGVVIGPSVLGLVHPGETLQVFADLGVVFLLFWVGLETRLSDIREVGGIATRVGVLGMILPLVAGFGAAKAFGDSTETSLFVGASLVATSVGITSAVLIGLGVLKTRAARTILGAAVIDDILAMVLLAVATGIATEGNVDVASIAIVLAIAVAFVVFVGLGGTRIVARWPDVFHAPRFSESPLLPAVILCLGLAAVSAQIGLAAIIGAFLAGMIVAETRDRHDFEAEIQPLYAFFPPFFFVFIGLSVDIAAFADLEVLAALAGITLLAIVTKFAGAWIAARPLGRRDAAIVGVGMVPRGEVGIIVAGIGATSGVISQNLFTVIVGMSILTTLVVPPLLRRVLKT</sequence>
<reference evidence="12" key="1">
    <citation type="submission" date="2020-05" db="EMBL/GenBank/DDBJ databases">
        <authorList>
            <person name="Chiriac C."/>
            <person name="Salcher M."/>
            <person name="Ghai R."/>
            <person name="Kavagutti S V."/>
        </authorList>
    </citation>
    <scope>NUCLEOTIDE SEQUENCE</scope>
</reference>
<dbReference type="GO" id="GO:0015297">
    <property type="term" value="F:antiporter activity"/>
    <property type="evidence" value="ECO:0007669"/>
    <property type="project" value="UniProtKB-KW"/>
</dbReference>
<keyword evidence="4 10" id="KW-0812">Transmembrane</keyword>
<evidence type="ECO:0000256" key="10">
    <source>
        <dbReference type="SAM" id="Phobius"/>
    </source>
</evidence>
<dbReference type="Gene3D" id="1.20.1530.20">
    <property type="match status" value="1"/>
</dbReference>
<feature type="transmembrane region" description="Helical" evidence="10">
    <location>
        <begin position="163"/>
        <end position="187"/>
    </location>
</feature>
<dbReference type="GO" id="GO:0016020">
    <property type="term" value="C:membrane"/>
    <property type="evidence" value="ECO:0007669"/>
    <property type="project" value="UniProtKB-SubCell"/>
</dbReference>
<keyword evidence="6" id="KW-0915">Sodium</keyword>
<evidence type="ECO:0000256" key="1">
    <source>
        <dbReference type="ARBA" id="ARBA00004141"/>
    </source>
</evidence>
<proteinExistence type="predicted"/>
<feature type="transmembrane region" description="Helical" evidence="10">
    <location>
        <begin position="310"/>
        <end position="332"/>
    </location>
</feature>
<evidence type="ECO:0000259" key="11">
    <source>
        <dbReference type="Pfam" id="PF00999"/>
    </source>
</evidence>
<dbReference type="PANTHER" id="PTHR43562:SF3">
    <property type="entry name" value="SODIUM ION_PROTON EXCHANGER (EUROFUNG)"/>
    <property type="match status" value="1"/>
</dbReference>